<feature type="domain" description="HTH iclR-type" evidence="7">
    <location>
        <begin position="8"/>
        <end position="68"/>
    </location>
</feature>
<gene>
    <name evidence="9" type="ORF">SAMN04487788_2059</name>
</gene>
<dbReference type="PANTHER" id="PTHR30136">
    <property type="entry name" value="HELIX-TURN-HELIX TRANSCRIPTIONAL REGULATOR, ICLR FAMILY"/>
    <property type="match status" value="1"/>
</dbReference>
<accession>A0A1H0PWA1</accession>
<dbReference type="AlphaFoldDB" id="A0A1H0PWA1"/>
<evidence type="ECO:0000256" key="3">
    <source>
        <dbReference type="ARBA" id="ARBA00023125"/>
    </source>
</evidence>
<evidence type="ECO:0000256" key="2">
    <source>
        <dbReference type="ARBA" id="ARBA00023015"/>
    </source>
</evidence>
<dbReference type="GO" id="GO:0006071">
    <property type="term" value="P:glycerol metabolic process"/>
    <property type="evidence" value="ECO:0007669"/>
    <property type="project" value="UniProtKB-KW"/>
</dbReference>
<dbReference type="InterPro" id="IPR012794">
    <property type="entry name" value="PcaR_PcaU"/>
</dbReference>
<dbReference type="GO" id="GO:0045893">
    <property type="term" value="P:positive regulation of DNA-templated transcription"/>
    <property type="evidence" value="ECO:0007669"/>
    <property type="project" value="InterPro"/>
</dbReference>
<dbReference type="SMART" id="SM00346">
    <property type="entry name" value="HTH_ICLR"/>
    <property type="match status" value="1"/>
</dbReference>
<dbReference type="GO" id="GO:0046278">
    <property type="term" value="P:3,4-dihydroxybenzoate metabolic process"/>
    <property type="evidence" value="ECO:0007669"/>
    <property type="project" value="InterPro"/>
</dbReference>
<proteinExistence type="predicted"/>
<dbReference type="EMBL" id="FNJN01000004">
    <property type="protein sequence ID" value="SDP09447.1"/>
    <property type="molecule type" value="Genomic_DNA"/>
</dbReference>
<evidence type="ECO:0000259" key="8">
    <source>
        <dbReference type="PROSITE" id="PS51078"/>
    </source>
</evidence>
<dbReference type="InterPro" id="IPR036390">
    <property type="entry name" value="WH_DNA-bd_sf"/>
</dbReference>
<evidence type="ECO:0000313" key="9">
    <source>
        <dbReference type="EMBL" id="SDP09447.1"/>
    </source>
</evidence>
<evidence type="ECO:0000256" key="6">
    <source>
        <dbReference type="ARBA" id="ARBA00070406"/>
    </source>
</evidence>
<organism evidence="9 10">
    <name type="scientific">Microbacterium testaceum (strain StLB037)</name>
    <dbReference type="NCBI Taxonomy" id="979556"/>
    <lineage>
        <taxon>Bacteria</taxon>
        <taxon>Bacillati</taxon>
        <taxon>Actinomycetota</taxon>
        <taxon>Actinomycetes</taxon>
        <taxon>Micrococcales</taxon>
        <taxon>Microbacteriaceae</taxon>
        <taxon>Microbacterium</taxon>
    </lineage>
</organism>
<dbReference type="Gene3D" id="1.10.10.10">
    <property type="entry name" value="Winged helix-like DNA-binding domain superfamily/Winged helix DNA-binding domain"/>
    <property type="match status" value="1"/>
</dbReference>
<dbReference type="Pfam" id="PF09339">
    <property type="entry name" value="HTH_IclR"/>
    <property type="match status" value="1"/>
</dbReference>
<dbReference type="GO" id="GO:0003677">
    <property type="term" value="F:DNA binding"/>
    <property type="evidence" value="ECO:0007669"/>
    <property type="project" value="UniProtKB-KW"/>
</dbReference>
<reference evidence="9 10" key="1">
    <citation type="submission" date="2016-10" db="EMBL/GenBank/DDBJ databases">
        <authorList>
            <person name="de Groot N.N."/>
        </authorList>
    </citation>
    <scope>NUCLEOTIDE SEQUENCE [LARGE SCALE GENOMIC DNA]</scope>
    <source>
        <strain evidence="9 10">StLB037</strain>
    </source>
</reference>
<keyword evidence="2" id="KW-0805">Transcription regulation</keyword>
<comment type="function">
    <text evidence="5">May be an activator protein for the gylABX operon.</text>
</comment>
<dbReference type="InterPro" id="IPR036388">
    <property type="entry name" value="WH-like_DNA-bd_sf"/>
</dbReference>
<evidence type="ECO:0000259" key="7">
    <source>
        <dbReference type="PROSITE" id="PS51077"/>
    </source>
</evidence>
<dbReference type="PROSITE" id="PS51078">
    <property type="entry name" value="ICLR_ED"/>
    <property type="match status" value="1"/>
</dbReference>
<dbReference type="GO" id="GO:0045892">
    <property type="term" value="P:negative regulation of DNA-templated transcription"/>
    <property type="evidence" value="ECO:0007669"/>
    <property type="project" value="TreeGrafter"/>
</dbReference>
<protein>
    <recommendedName>
        <fullName evidence="6">Glycerol operon regulatory protein</fullName>
    </recommendedName>
</protein>
<dbReference type="InterPro" id="IPR029016">
    <property type="entry name" value="GAF-like_dom_sf"/>
</dbReference>
<dbReference type="SUPFAM" id="SSF46785">
    <property type="entry name" value="Winged helix' DNA-binding domain"/>
    <property type="match status" value="1"/>
</dbReference>
<dbReference type="Pfam" id="PF01614">
    <property type="entry name" value="IclR_C"/>
    <property type="match status" value="1"/>
</dbReference>
<dbReference type="RefSeq" id="WP_256335568.1">
    <property type="nucleotide sequence ID" value="NZ_FNJN01000004.1"/>
</dbReference>
<dbReference type="NCBIfam" id="TIGR02431">
    <property type="entry name" value="pcaR_pcaU"/>
    <property type="match status" value="1"/>
</dbReference>
<evidence type="ECO:0000313" key="10">
    <source>
        <dbReference type="Proteomes" id="UP000186456"/>
    </source>
</evidence>
<dbReference type="SUPFAM" id="SSF55781">
    <property type="entry name" value="GAF domain-like"/>
    <property type="match status" value="1"/>
</dbReference>
<dbReference type="GO" id="GO:0003700">
    <property type="term" value="F:DNA-binding transcription factor activity"/>
    <property type="evidence" value="ECO:0007669"/>
    <property type="project" value="TreeGrafter"/>
</dbReference>
<evidence type="ECO:0000256" key="5">
    <source>
        <dbReference type="ARBA" id="ARBA00058938"/>
    </source>
</evidence>
<evidence type="ECO:0000256" key="1">
    <source>
        <dbReference type="ARBA" id="ARBA00022798"/>
    </source>
</evidence>
<dbReference type="InterPro" id="IPR005471">
    <property type="entry name" value="Tscrpt_reg_IclR_N"/>
</dbReference>
<dbReference type="InterPro" id="IPR050707">
    <property type="entry name" value="HTH_MetabolicPath_Reg"/>
</dbReference>
<dbReference type="PROSITE" id="PS51077">
    <property type="entry name" value="HTH_ICLR"/>
    <property type="match status" value="1"/>
</dbReference>
<name>A0A1H0PWA1_MICTS</name>
<dbReference type="Proteomes" id="UP000186456">
    <property type="component" value="Unassembled WGS sequence"/>
</dbReference>
<feature type="domain" description="IclR-ED" evidence="8">
    <location>
        <begin position="69"/>
        <end position="252"/>
    </location>
</feature>
<keyword evidence="4" id="KW-0804">Transcription</keyword>
<dbReference type="Gene3D" id="3.30.450.40">
    <property type="match status" value="1"/>
</dbReference>
<dbReference type="FunFam" id="1.10.10.10:FF:000056">
    <property type="entry name" value="IclR family transcriptional regulator"/>
    <property type="match status" value="1"/>
</dbReference>
<keyword evidence="1" id="KW-0319">Glycerol metabolism</keyword>
<dbReference type="InterPro" id="IPR014757">
    <property type="entry name" value="Tscrpt_reg_IclR_C"/>
</dbReference>
<evidence type="ECO:0000256" key="4">
    <source>
        <dbReference type="ARBA" id="ARBA00023163"/>
    </source>
</evidence>
<keyword evidence="3" id="KW-0238">DNA-binding</keyword>
<dbReference type="PANTHER" id="PTHR30136:SF34">
    <property type="entry name" value="TRANSCRIPTIONAL REGULATOR"/>
    <property type="match status" value="1"/>
</dbReference>
<sequence length="253" mass="27017">MSDSGEFVQSLARGLEVIRAFDAENPALTLSDVARRADLTRAAARRFLQTLETLGYVRADGRVFSLTPRVLELGFSYLSALSLPALAQPHLERLSREVGESVSSAVLDGADIVYVARVPTRRIMSVGITIGTRFPAYATSMGRVLLAALAEADARQIVAASHLASLTPRTRTDVDAIVAELEAVRAQGWALVDGELEEGLRSLAAPLHDRSGAVVAAVNISASSRGDADEWREQCLPALRAAAAEIDADLRLV</sequence>